<dbReference type="Gramene" id="OBART07G03230.1">
    <property type="protein sequence ID" value="OBART07G03230.1"/>
    <property type="gene ID" value="OBART07G03230"/>
</dbReference>
<reference evidence="3" key="2">
    <citation type="submission" date="2015-03" db="UniProtKB">
        <authorList>
            <consortium name="EnsemblPlants"/>
        </authorList>
    </citation>
    <scope>IDENTIFICATION</scope>
</reference>
<accession>A0A0D3GMB8</accession>
<sequence>MCEISWYRMKEWWRIIGRFGLSSAQKNAYCSSTSPQQRRHANTLLRRFRDKIIQAWRHEETREMILNVSAMLGLVAVVAVVGCIMKPHFEAQLEKLAQAFVLLFLLALLQAMVEMQKERRRKSLEDDHADDSEESKKKLKPTKT</sequence>
<feature type="transmembrane region" description="Helical" evidence="2">
    <location>
        <begin position="96"/>
        <end position="113"/>
    </location>
</feature>
<dbReference type="PaxDb" id="65489-OBART07G03230.1"/>
<protein>
    <submittedName>
        <fullName evidence="3">Uncharacterized protein</fullName>
    </submittedName>
</protein>
<evidence type="ECO:0000256" key="1">
    <source>
        <dbReference type="SAM" id="MobiDB-lite"/>
    </source>
</evidence>
<evidence type="ECO:0000313" key="4">
    <source>
        <dbReference type="Proteomes" id="UP000026960"/>
    </source>
</evidence>
<feature type="region of interest" description="Disordered" evidence="1">
    <location>
        <begin position="119"/>
        <end position="144"/>
    </location>
</feature>
<name>A0A0D3GMB8_9ORYZ</name>
<dbReference type="EnsemblPlants" id="OBART07G03230.1">
    <property type="protein sequence ID" value="OBART07G03230.1"/>
    <property type="gene ID" value="OBART07G03230"/>
</dbReference>
<evidence type="ECO:0000256" key="2">
    <source>
        <dbReference type="SAM" id="Phobius"/>
    </source>
</evidence>
<keyword evidence="2" id="KW-1133">Transmembrane helix</keyword>
<dbReference type="HOGENOM" id="CLU_1920400_0_0_1"/>
<keyword evidence="2" id="KW-0812">Transmembrane</keyword>
<evidence type="ECO:0000313" key="3">
    <source>
        <dbReference type="EnsemblPlants" id="OBART07G03230.1"/>
    </source>
</evidence>
<reference evidence="3" key="1">
    <citation type="journal article" date="2009" name="Rice">
        <title>De Novo Next Generation Sequencing of Plant Genomes.</title>
        <authorList>
            <person name="Rounsley S."/>
            <person name="Marri P.R."/>
            <person name="Yu Y."/>
            <person name="He R."/>
            <person name="Sisneros N."/>
            <person name="Goicoechea J.L."/>
            <person name="Lee S.J."/>
            <person name="Angelova A."/>
            <person name="Kudrna D."/>
            <person name="Luo M."/>
            <person name="Affourtit J."/>
            <person name="Desany B."/>
            <person name="Knight J."/>
            <person name="Niazi F."/>
            <person name="Egholm M."/>
            <person name="Wing R.A."/>
        </authorList>
    </citation>
    <scope>NUCLEOTIDE SEQUENCE [LARGE SCALE GENOMIC DNA]</scope>
    <source>
        <strain evidence="3">cv. IRGC 105608</strain>
    </source>
</reference>
<keyword evidence="4" id="KW-1185">Reference proteome</keyword>
<dbReference type="AlphaFoldDB" id="A0A0D3GMB8"/>
<organism evidence="3">
    <name type="scientific">Oryza barthii</name>
    <dbReference type="NCBI Taxonomy" id="65489"/>
    <lineage>
        <taxon>Eukaryota</taxon>
        <taxon>Viridiplantae</taxon>
        <taxon>Streptophyta</taxon>
        <taxon>Embryophyta</taxon>
        <taxon>Tracheophyta</taxon>
        <taxon>Spermatophyta</taxon>
        <taxon>Magnoliopsida</taxon>
        <taxon>Liliopsida</taxon>
        <taxon>Poales</taxon>
        <taxon>Poaceae</taxon>
        <taxon>BOP clade</taxon>
        <taxon>Oryzoideae</taxon>
        <taxon>Oryzeae</taxon>
        <taxon>Oryzinae</taxon>
        <taxon>Oryza</taxon>
    </lineage>
</organism>
<proteinExistence type="predicted"/>
<feature type="transmembrane region" description="Helical" evidence="2">
    <location>
        <begin position="64"/>
        <end position="84"/>
    </location>
</feature>
<dbReference type="Proteomes" id="UP000026960">
    <property type="component" value="Chromosome 7"/>
</dbReference>
<keyword evidence="2" id="KW-0472">Membrane</keyword>